<dbReference type="Proteomes" id="UP000677054">
    <property type="component" value="Unassembled WGS sequence"/>
</dbReference>
<dbReference type="GO" id="GO:0000139">
    <property type="term" value="C:Golgi membrane"/>
    <property type="evidence" value="ECO:0007669"/>
    <property type="project" value="UniProtKB-SubCell"/>
</dbReference>
<keyword evidence="10" id="KW-0333">Golgi apparatus</keyword>
<proteinExistence type="inferred from homology"/>
<keyword evidence="7" id="KW-0879">Wnt signaling pathway</keyword>
<dbReference type="GO" id="GO:0006886">
    <property type="term" value="P:intracellular protein transport"/>
    <property type="evidence" value="ECO:0007669"/>
    <property type="project" value="TreeGrafter"/>
</dbReference>
<feature type="transmembrane region" description="Helical" evidence="18">
    <location>
        <begin position="534"/>
        <end position="555"/>
    </location>
</feature>
<dbReference type="Pfam" id="PF06664">
    <property type="entry name" value="WLS-like_TM"/>
    <property type="match status" value="1"/>
</dbReference>
<comment type="similarity">
    <text evidence="4">Belongs to the wntless family.</text>
</comment>
<keyword evidence="12" id="KW-0628">Postsynaptic cell membrane</keyword>
<evidence type="ECO:0000256" key="4">
    <source>
        <dbReference type="ARBA" id="ARBA00008148"/>
    </source>
</evidence>
<feature type="transmembrane region" description="Helical" evidence="18">
    <location>
        <begin position="331"/>
        <end position="354"/>
    </location>
</feature>
<sequence>AIVENLSGRKLSVLAGILLAGQIACFLLGGLIGKCSLNCLLSVPDSSLSHNFSFLPPAPSPSNVMNILATKCIKDYRNRTADQAWFYPRGEGTCRSVSKFTEDVIQAEKITANEVVFAFQASTALRVELDYSRWMQNLIGILMIDVLHNEEHPMQEKVDITLEVRLGYRNKGDAPGDWKLLAESQEVRSLHCSINQAKDHYLYDCPILPLFELGSLHHDYYLLNVRIPVEKKNVKGQVVEVNAGLGSIEDLWLVVCTPTYGFPRSDVSHLIVESIEWCHVFPAGHQSEWGLHKSVGVTQDDVLPDRHRGMAWFWHRITLLSQPPALLERMLLALGCALSILNLPLEYLSLFINMPWMLLFSDVRQGIFYATLLSFWLIFAGEHLMDEVKRNSLKAYWGHLSAVFFGCFCLFVFDMCERGTQLQNPFHSIWETAPGSHFAVSFPCILQFAFIILAGISACIYFLFLAYMIYRVFINISAKQSALPSMSSLRRMHYQGIIYRFKFLMLFTLLTAALTVSEGRWKWDEDITVEYTSAFFTGVYGMWNIYVLALLAFYAPSHKKQPE</sequence>
<evidence type="ECO:0000256" key="1">
    <source>
        <dbReference type="ARBA" id="ARBA00004337"/>
    </source>
</evidence>
<comment type="function">
    <text evidence="14">A segment polarity gene required for wingless (wg)-dependent patterning processes, acting in both wg-sending cells and wg-target cells. In non-neuronal cells wls directs wg secretion. The wls traffic loop encompasses the Golgi, the cell surface, an endocytic compartment and a retrograde route leading back to the Golgi, and involves clathrin-mediated endocytosis and the retromer complex (a conserved protein complex consisting of Vps35 and Vps26). In neuronal cells (the larval motorneuron NMJ), the wg signal moves across the synapse via the release of wls-containing exosome-like vesicles. Postsynaptic wls is required for the trafficking of fz2 through the fz2-interacting protein Grip.</text>
</comment>
<keyword evidence="6" id="KW-0217">Developmental protein</keyword>
<evidence type="ECO:0000259" key="20">
    <source>
        <dbReference type="Pfam" id="PF21883"/>
    </source>
</evidence>
<dbReference type="GO" id="GO:0010008">
    <property type="term" value="C:endosome membrane"/>
    <property type="evidence" value="ECO:0007669"/>
    <property type="project" value="UniProtKB-SubCell"/>
</dbReference>
<feature type="non-terminal residue" evidence="21">
    <location>
        <position position="563"/>
    </location>
</feature>
<dbReference type="PANTHER" id="PTHR13449">
    <property type="entry name" value="INTEGRAL MEMBRANE PROTEIN GPR177"/>
    <property type="match status" value="1"/>
</dbReference>
<evidence type="ECO:0000313" key="22">
    <source>
        <dbReference type="Proteomes" id="UP000677054"/>
    </source>
</evidence>
<feature type="non-terminal residue" evidence="21">
    <location>
        <position position="1"/>
    </location>
</feature>
<dbReference type="GO" id="GO:0045211">
    <property type="term" value="C:postsynaptic membrane"/>
    <property type="evidence" value="ECO:0007669"/>
    <property type="project" value="UniProtKB-SubCell"/>
</dbReference>
<evidence type="ECO:0000256" key="12">
    <source>
        <dbReference type="ARBA" id="ARBA00023257"/>
    </source>
</evidence>
<evidence type="ECO:0000256" key="9">
    <source>
        <dbReference type="ARBA" id="ARBA00022989"/>
    </source>
</evidence>
<dbReference type="OrthoDB" id="5804250at2759"/>
<dbReference type="GO" id="GO:0042734">
    <property type="term" value="C:presynaptic membrane"/>
    <property type="evidence" value="ECO:0007669"/>
    <property type="project" value="UniProtKB-SubCell"/>
</dbReference>
<comment type="subcellular location">
    <subcellularLocation>
        <location evidence="2">Endoplasmic reticulum membrane</location>
        <topology evidence="2">Multi-pass membrane protein</topology>
    </subcellularLocation>
    <subcellularLocation>
        <location evidence="1">Endosome membrane</location>
        <topology evidence="1">Multi-pass membrane protein</topology>
    </subcellularLocation>
    <subcellularLocation>
        <location evidence="3">Golgi apparatus membrane</location>
        <topology evidence="3">Multi-pass membrane protein</topology>
    </subcellularLocation>
    <subcellularLocation>
        <location evidence="16">Postsynaptic cell membrane</location>
        <topology evidence="16">Multi-pass membrane protein</topology>
    </subcellularLocation>
    <subcellularLocation>
        <location evidence="17">Presynaptic cell membrane</location>
        <topology evidence="17">Multi-pass membrane protein</topology>
    </subcellularLocation>
</comment>
<reference evidence="21" key="1">
    <citation type="submission" date="2020-11" db="EMBL/GenBank/DDBJ databases">
        <authorList>
            <person name="Tran Van P."/>
        </authorList>
    </citation>
    <scope>NUCLEOTIDE SEQUENCE</scope>
</reference>
<keyword evidence="9 18" id="KW-1133">Transmembrane helix</keyword>
<dbReference type="GO" id="GO:0061355">
    <property type="term" value="P:Wnt protein secretion"/>
    <property type="evidence" value="ECO:0007669"/>
    <property type="project" value="TreeGrafter"/>
</dbReference>
<feature type="transmembrane region" description="Helical" evidence="18">
    <location>
        <begin position="366"/>
        <end position="384"/>
    </location>
</feature>
<evidence type="ECO:0000256" key="8">
    <source>
        <dbReference type="ARBA" id="ARBA00022692"/>
    </source>
</evidence>
<evidence type="ECO:0000259" key="19">
    <source>
        <dbReference type="Pfam" id="PF06664"/>
    </source>
</evidence>
<keyword evidence="8 18" id="KW-0812">Transmembrane</keyword>
<evidence type="ECO:0000256" key="16">
    <source>
        <dbReference type="ARBA" id="ARBA00034104"/>
    </source>
</evidence>
<feature type="transmembrane region" description="Helical" evidence="18">
    <location>
        <begin position="396"/>
        <end position="413"/>
    </location>
</feature>
<keyword evidence="13" id="KW-0966">Cell projection</keyword>
<dbReference type="EMBL" id="CAJPEV010000017">
    <property type="protein sequence ID" value="CAG0878855.1"/>
    <property type="molecule type" value="Genomic_DNA"/>
</dbReference>
<evidence type="ECO:0000256" key="15">
    <source>
        <dbReference type="ARBA" id="ARBA00025880"/>
    </source>
</evidence>
<feature type="domain" description="Wntless GOLD" evidence="20">
    <location>
        <begin position="70"/>
        <end position="255"/>
    </location>
</feature>
<dbReference type="EMBL" id="LR899534">
    <property type="protein sequence ID" value="CAD7240247.1"/>
    <property type="molecule type" value="Genomic_DNA"/>
</dbReference>
<evidence type="ECO:0000256" key="7">
    <source>
        <dbReference type="ARBA" id="ARBA00022687"/>
    </source>
</evidence>
<dbReference type="GO" id="GO:0017147">
    <property type="term" value="F:Wnt-protein binding"/>
    <property type="evidence" value="ECO:0007669"/>
    <property type="project" value="InterPro"/>
</dbReference>
<comment type="subunit">
    <text evidence="15">Interacts with wg; in the Golgi. Interacts with Vps35, a component of the retromer complex; wls stability is regulated by Vps35.</text>
</comment>
<evidence type="ECO:0000256" key="6">
    <source>
        <dbReference type="ARBA" id="ARBA00022473"/>
    </source>
</evidence>
<feature type="transmembrane region" description="Helical" evidence="18">
    <location>
        <begin position="12"/>
        <end position="32"/>
    </location>
</feature>
<accession>A0A7R8WYC2</accession>
<keyword evidence="22" id="KW-1185">Reference proteome</keyword>
<dbReference type="Pfam" id="PF21883">
    <property type="entry name" value="WLS_GOLD"/>
    <property type="match status" value="1"/>
</dbReference>
<feature type="domain" description="Wntless-like transmembrane" evidence="19">
    <location>
        <begin position="310"/>
        <end position="558"/>
    </location>
</feature>
<dbReference type="InterPro" id="IPR009551">
    <property type="entry name" value="Wntless"/>
</dbReference>
<dbReference type="InterPro" id="IPR053936">
    <property type="entry name" value="WLS_GOLD"/>
</dbReference>
<evidence type="ECO:0000256" key="2">
    <source>
        <dbReference type="ARBA" id="ARBA00004477"/>
    </source>
</evidence>
<evidence type="ECO:0000256" key="14">
    <source>
        <dbReference type="ARBA" id="ARBA00025339"/>
    </source>
</evidence>
<dbReference type="GO" id="GO:0016055">
    <property type="term" value="P:Wnt signaling pathway"/>
    <property type="evidence" value="ECO:0007669"/>
    <property type="project" value="UniProtKB-KW"/>
</dbReference>
<organism evidence="21">
    <name type="scientific">Darwinula stevensoni</name>
    <dbReference type="NCBI Taxonomy" id="69355"/>
    <lineage>
        <taxon>Eukaryota</taxon>
        <taxon>Metazoa</taxon>
        <taxon>Ecdysozoa</taxon>
        <taxon>Arthropoda</taxon>
        <taxon>Crustacea</taxon>
        <taxon>Oligostraca</taxon>
        <taxon>Ostracoda</taxon>
        <taxon>Podocopa</taxon>
        <taxon>Podocopida</taxon>
        <taxon>Darwinulocopina</taxon>
        <taxon>Darwinuloidea</taxon>
        <taxon>Darwinulidae</taxon>
        <taxon>Darwinula</taxon>
    </lineage>
</organism>
<evidence type="ECO:0000256" key="3">
    <source>
        <dbReference type="ARBA" id="ARBA00004653"/>
    </source>
</evidence>
<evidence type="ECO:0000256" key="18">
    <source>
        <dbReference type="SAM" id="Phobius"/>
    </source>
</evidence>
<dbReference type="InterPro" id="IPR047843">
    <property type="entry name" value="WLS-like_TM"/>
</dbReference>
<dbReference type="AlphaFoldDB" id="A0A7R8WYC2"/>
<evidence type="ECO:0000256" key="10">
    <source>
        <dbReference type="ARBA" id="ARBA00023034"/>
    </source>
</evidence>
<feature type="transmembrane region" description="Helical" evidence="18">
    <location>
        <begin position="445"/>
        <end position="470"/>
    </location>
</feature>
<name>A0A7R8WYC2_9CRUS</name>
<feature type="transmembrane region" description="Helical" evidence="18">
    <location>
        <begin position="497"/>
        <end position="514"/>
    </location>
</feature>
<dbReference type="GO" id="GO:0005789">
    <property type="term" value="C:endoplasmic reticulum membrane"/>
    <property type="evidence" value="ECO:0007669"/>
    <property type="project" value="UniProtKB-SubCell"/>
</dbReference>
<evidence type="ECO:0000313" key="21">
    <source>
        <dbReference type="EMBL" id="CAD7240247.1"/>
    </source>
</evidence>
<dbReference type="PANTHER" id="PTHR13449:SF2">
    <property type="entry name" value="PROTEIN WNTLESS HOMOLOG"/>
    <property type="match status" value="1"/>
</dbReference>
<gene>
    <name evidence="21" type="ORF">DSTB1V02_LOCUS276</name>
</gene>
<protein>
    <recommendedName>
        <fullName evidence="5">Protein wntless</fullName>
    </recommendedName>
</protein>
<evidence type="ECO:0000256" key="13">
    <source>
        <dbReference type="ARBA" id="ARBA00023273"/>
    </source>
</evidence>
<evidence type="ECO:0000256" key="11">
    <source>
        <dbReference type="ARBA" id="ARBA00023136"/>
    </source>
</evidence>
<keyword evidence="11 18" id="KW-0472">Membrane</keyword>
<evidence type="ECO:0000256" key="5">
    <source>
        <dbReference type="ARBA" id="ARBA00015887"/>
    </source>
</evidence>
<evidence type="ECO:0000256" key="17">
    <source>
        <dbReference type="ARBA" id="ARBA00034107"/>
    </source>
</evidence>
<keyword evidence="12" id="KW-0770">Synapse</keyword>